<dbReference type="EMBL" id="LAYY01000028">
    <property type="protein sequence ID" value="KKK36521.1"/>
    <property type="molecule type" value="Genomic_DNA"/>
</dbReference>
<keyword evidence="1" id="KW-0812">Transmembrane</keyword>
<name>A0A0M2SS50_9BACI</name>
<protein>
    <submittedName>
        <fullName evidence="2">Uncharacterized protein</fullName>
    </submittedName>
</protein>
<keyword evidence="1" id="KW-1133">Transmembrane helix</keyword>
<reference evidence="2 3" key="1">
    <citation type="submission" date="2015-04" db="EMBL/GenBank/DDBJ databases">
        <title>Taxonomic description and genome sequence of Bacillus campisalis sp. nov., a novel member of the genus Bacillus isolated from solar saltern.</title>
        <authorList>
            <person name="Mathan Kumar R."/>
            <person name="Kaur G."/>
            <person name="Kumar A."/>
            <person name="Singh N.K."/>
            <person name="Kaur N."/>
            <person name="Kumar N."/>
            <person name="Mayilraj S."/>
        </authorList>
    </citation>
    <scope>NUCLEOTIDE SEQUENCE [LARGE SCALE GENOMIC DNA]</scope>
    <source>
        <strain evidence="2 3">SA2-6</strain>
    </source>
</reference>
<organism evidence="2 3">
    <name type="scientific">Mesobacillus campisalis</name>
    <dbReference type="NCBI Taxonomy" id="1408103"/>
    <lineage>
        <taxon>Bacteria</taxon>
        <taxon>Bacillati</taxon>
        <taxon>Bacillota</taxon>
        <taxon>Bacilli</taxon>
        <taxon>Bacillales</taxon>
        <taxon>Bacillaceae</taxon>
        <taxon>Mesobacillus</taxon>
    </lineage>
</organism>
<dbReference type="Proteomes" id="UP000034166">
    <property type="component" value="Unassembled WGS sequence"/>
</dbReference>
<dbReference type="RefSeq" id="WP_046525287.1">
    <property type="nucleotide sequence ID" value="NZ_LAYY01000028.1"/>
</dbReference>
<accession>A0A0M2SS50</accession>
<evidence type="ECO:0000256" key="1">
    <source>
        <dbReference type="SAM" id="Phobius"/>
    </source>
</evidence>
<dbReference type="OrthoDB" id="2890836at2"/>
<evidence type="ECO:0000313" key="2">
    <source>
        <dbReference type="EMBL" id="KKK36521.1"/>
    </source>
</evidence>
<keyword evidence="3" id="KW-1185">Reference proteome</keyword>
<sequence>MDKKKLSFLSIFVFLAINVVSLVQVIEGYYGREYGHVYTFMFVSLLSTALATAAFFIWRKEEYKK</sequence>
<proteinExistence type="predicted"/>
<dbReference type="PATRIC" id="fig|1408103.3.peg.4141"/>
<keyword evidence="1" id="KW-0472">Membrane</keyword>
<gene>
    <name evidence="2" type="ORF">WQ57_18685</name>
</gene>
<comment type="caution">
    <text evidence="2">The sequence shown here is derived from an EMBL/GenBank/DDBJ whole genome shotgun (WGS) entry which is preliminary data.</text>
</comment>
<evidence type="ECO:0000313" key="3">
    <source>
        <dbReference type="Proteomes" id="UP000034166"/>
    </source>
</evidence>
<dbReference type="AlphaFoldDB" id="A0A0M2SS50"/>
<feature type="transmembrane region" description="Helical" evidence="1">
    <location>
        <begin position="38"/>
        <end position="58"/>
    </location>
</feature>